<protein>
    <submittedName>
        <fullName evidence="3">Uncharacterized protein</fullName>
    </submittedName>
</protein>
<sequence length="494" mass="54611">MPVSFGSITSIVLTNMTSSTLAQTNICWNVSTTNRQNFYYTSTDNRQQSRFLPFQQNQFSTVQQPFANYFPQTNAGPFLPFRSTGYQIGSDSNSAAAITSPQKFQNSQQYSVSPFQIPEQTSDIVSDPRYDPLISSPGLFGGTNNDDYIETGFPDQLQPQSQLPEVPSQRFNSPAQQSSAPSQQDRQSSHQQFRTNLSRFSPVAISEVTRTQDTPNNPHGLQTHSFNVHHTTRHSTDELPAIQTQNRWRSGPTGHADAADSVYRGRNIPSAPPSSSPAAYQPFSTSRPVLPTAETPGNTAISPFRKFNSRFGVAKEQTFIVNTQHPNVLELPESQPDSDSTVTHYVPSGAYVPQPEKRKEFVSKTKSSGASGADRNANIPPTTFAPPIILDNRIRNTVPTTDIGNDPVPTTIRPQNWPRNNPRGRNKYSRPTTETSVERWPKNAKPKSAYGSSVTPTTGVLKQSTTSAEDNSNFEVVTMSQDHLFVSEDNFRGT</sequence>
<organism evidence="3 4">
    <name type="scientific">Parthenolecanium corni</name>
    <dbReference type="NCBI Taxonomy" id="536013"/>
    <lineage>
        <taxon>Eukaryota</taxon>
        <taxon>Metazoa</taxon>
        <taxon>Ecdysozoa</taxon>
        <taxon>Arthropoda</taxon>
        <taxon>Hexapoda</taxon>
        <taxon>Insecta</taxon>
        <taxon>Pterygota</taxon>
        <taxon>Neoptera</taxon>
        <taxon>Paraneoptera</taxon>
        <taxon>Hemiptera</taxon>
        <taxon>Sternorrhyncha</taxon>
        <taxon>Coccoidea</taxon>
        <taxon>Coccidae</taxon>
        <taxon>Parthenolecanium</taxon>
    </lineage>
</organism>
<evidence type="ECO:0000313" key="4">
    <source>
        <dbReference type="Proteomes" id="UP001367676"/>
    </source>
</evidence>
<accession>A0AAN9Y6M3</accession>
<name>A0AAN9Y6M3_9HEMI</name>
<reference evidence="3 4" key="1">
    <citation type="submission" date="2024-03" db="EMBL/GenBank/DDBJ databases">
        <title>Adaptation during the transition from Ophiocordyceps entomopathogen to insect associate is accompanied by gene loss and intensified selection.</title>
        <authorList>
            <person name="Ward C.M."/>
            <person name="Onetto C.A."/>
            <person name="Borneman A.R."/>
        </authorList>
    </citation>
    <scope>NUCLEOTIDE SEQUENCE [LARGE SCALE GENOMIC DNA]</scope>
    <source>
        <strain evidence="3">AWRI1</strain>
        <tissue evidence="3">Single Adult Female</tissue>
    </source>
</reference>
<feature type="compositionally biased region" description="Polar residues" evidence="1">
    <location>
        <begin position="190"/>
        <end position="199"/>
    </location>
</feature>
<comment type="caution">
    <text evidence="3">The sequence shown here is derived from an EMBL/GenBank/DDBJ whole genome shotgun (WGS) entry which is preliminary data.</text>
</comment>
<dbReference type="AlphaFoldDB" id="A0AAN9Y6M3"/>
<feature type="region of interest" description="Disordered" evidence="1">
    <location>
        <begin position="348"/>
        <end position="385"/>
    </location>
</feature>
<evidence type="ECO:0000256" key="2">
    <source>
        <dbReference type="SAM" id="SignalP"/>
    </source>
</evidence>
<keyword evidence="2" id="KW-0732">Signal</keyword>
<evidence type="ECO:0000256" key="1">
    <source>
        <dbReference type="SAM" id="MobiDB-lite"/>
    </source>
</evidence>
<keyword evidence="4" id="KW-1185">Reference proteome</keyword>
<feature type="compositionally biased region" description="Polar residues" evidence="1">
    <location>
        <begin position="450"/>
        <end position="472"/>
    </location>
</feature>
<feature type="region of interest" description="Disordered" evidence="1">
    <location>
        <begin position="247"/>
        <end position="297"/>
    </location>
</feature>
<evidence type="ECO:0000313" key="3">
    <source>
        <dbReference type="EMBL" id="KAK7595065.1"/>
    </source>
</evidence>
<feature type="chain" id="PRO_5042964657" evidence="2">
    <location>
        <begin position="23"/>
        <end position="494"/>
    </location>
</feature>
<feature type="region of interest" description="Disordered" evidence="1">
    <location>
        <begin position="398"/>
        <end position="472"/>
    </location>
</feature>
<dbReference type="EMBL" id="JBBCAQ010000019">
    <property type="protein sequence ID" value="KAK7595065.1"/>
    <property type="molecule type" value="Genomic_DNA"/>
</dbReference>
<dbReference type="Proteomes" id="UP001367676">
    <property type="component" value="Unassembled WGS sequence"/>
</dbReference>
<feature type="compositionally biased region" description="Low complexity" evidence="1">
    <location>
        <begin position="173"/>
        <end position="186"/>
    </location>
</feature>
<gene>
    <name evidence="3" type="ORF">V9T40_001498</name>
</gene>
<proteinExistence type="predicted"/>
<feature type="signal peptide" evidence="2">
    <location>
        <begin position="1"/>
        <end position="22"/>
    </location>
</feature>
<feature type="region of interest" description="Disordered" evidence="1">
    <location>
        <begin position="122"/>
        <end position="203"/>
    </location>
</feature>